<dbReference type="EMBL" id="JANRMS010000565">
    <property type="protein sequence ID" value="KAJ3537677.1"/>
    <property type="molecule type" value="Genomic_DNA"/>
</dbReference>
<dbReference type="Proteomes" id="UP001148629">
    <property type="component" value="Unassembled WGS sequence"/>
</dbReference>
<name>A0ACC1SDV4_9HYPO</name>
<comment type="caution">
    <text evidence="1">The sequence shown here is derived from an EMBL/GenBank/DDBJ whole genome shotgun (WGS) entry which is preliminary data.</text>
</comment>
<sequence length="765" mass="83977">MADRLSPSVQPHYEPVGNDEHTPYRRPSRHNDVLSNSDSTEGPKGNITVFTSEKSGQQSGTVQPSGSRISTLLKKWRLHAVLAPFQKKHQQQVPIIKDRFTAILTALIHLPAIAGIITLSFYIFKNYYIGKELEGTPGRDVEKKLGIQFAAKVMEMFIVLSLNAVVFSMIRHEFTIGQSVPYGALVAGQQISEVSFLWSKEFISIVTGTFSRTWKKIIFIFTIFICTIMALGASSLSAVAMMPQEGDWQAGGSFVFFNATREEVFPGVLTDAHTPGASCRVTGNKYCPSWQWDVINTQLISKLPSSGQVDDGLFVRRAPREIYVSGPMSTLANLVVDVREKWFNLNSPNHTVAMVPHLGPAEAAIASSLHWEQAADNSAKAGQTRFNLYSKIEHRLNSLMPIIHTRCERTSVDSDNATTILFPDFVSFPPTTLNVTNNGINDWLSETLPELKTPQVLWFDSSPIIANSSIGAVVALPSNRSSQSVDVFGCMMDARWISTTFTGDAVALLSKAYAPFSDSIATSLAGSWIGSPTYGQRVRIEPSFARYLNPRDMETNRTVIHEMLLSSAVWTSDGKGSRSAEHLEAILGGITANGLARSSPNATAVTTLADPKGEWWKSFMPQDGNVFGPGGNPYAVSAEDQARFYKTEMETWVTGFAFADNSLTMRGAMAVFYVYALLVIAYSVWSICSGITSSSWESVPDLLALALADKRETETRGGIYIDHEGGTDVMKESYCISADGHTLRLRATHGAIPPENRVKPNEAYD</sequence>
<evidence type="ECO:0000313" key="2">
    <source>
        <dbReference type="Proteomes" id="UP001148629"/>
    </source>
</evidence>
<proteinExistence type="predicted"/>
<organism evidence="1 2">
    <name type="scientific">Fusarium decemcellulare</name>
    <dbReference type="NCBI Taxonomy" id="57161"/>
    <lineage>
        <taxon>Eukaryota</taxon>
        <taxon>Fungi</taxon>
        <taxon>Dikarya</taxon>
        <taxon>Ascomycota</taxon>
        <taxon>Pezizomycotina</taxon>
        <taxon>Sordariomycetes</taxon>
        <taxon>Hypocreomycetidae</taxon>
        <taxon>Hypocreales</taxon>
        <taxon>Nectriaceae</taxon>
        <taxon>Fusarium</taxon>
        <taxon>Fusarium decemcellulare species complex</taxon>
    </lineage>
</organism>
<gene>
    <name evidence="1" type="ORF">NM208_g6210</name>
</gene>
<protein>
    <submittedName>
        <fullName evidence="1">Uncharacterized protein</fullName>
    </submittedName>
</protein>
<evidence type="ECO:0000313" key="1">
    <source>
        <dbReference type="EMBL" id="KAJ3537677.1"/>
    </source>
</evidence>
<reference evidence="1" key="1">
    <citation type="submission" date="2022-08" db="EMBL/GenBank/DDBJ databases">
        <title>Genome Sequence of Fusarium decemcellulare.</title>
        <authorList>
            <person name="Buettner E."/>
        </authorList>
    </citation>
    <scope>NUCLEOTIDE SEQUENCE</scope>
    <source>
        <strain evidence="1">Babe19</strain>
    </source>
</reference>
<accession>A0ACC1SDV4</accession>
<keyword evidence="2" id="KW-1185">Reference proteome</keyword>